<dbReference type="PROSITE" id="PS00674">
    <property type="entry name" value="AAA"/>
    <property type="match status" value="1"/>
</dbReference>
<dbReference type="GO" id="GO:0016887">
    <property type="term" value="F:ATP hydrolysis activity"/>
    <property type="evidence" value="ECO:0007669"/>
    <property type="project" value="InterPro"/>
</dbReference>
<dbReference type="GO" id="GO:0008568">
    <property type="term" value="F:microtubule severing ATPase activity"/>
    <property type="evidence" value="ECO:0007669"/>
    <property type="project" value="UniProtKB-ARBA"/>
</dbReference>
<evidence type="ECO:0000256" key="4">
    <source>
        <dbReference type="ARBA" id="ARBA00022723"/>
    </source>
</evidence>
<feature type="non-terminal residue" evidence="15">
    <location>
        <position position="1"/>
    </location>
</feature>
<keyword evidence="7 12" id="KW-0067">ATP-binding</keyword>
<dbReference type="FunFam" id="1.10.8.60:FF:000022">
    <property type="entry name" value="Fidgetin like 1"/>
    <property type="match status" value="1"/>
</dbReference>
<comment type="cofactor">
    <cofactor evidence="1">
        <name>Mg(2+)</name>
        <dbReference type="ChEBI" id="CHEBI:18420"/>
    </cofactor>
</comment>
<dbReference type="GO" id="GO:0000070">
    <property type="term" value="P:mitotic sister chromatid segregation"/>
    <property type="evidence" value="ECO:0007669"/>
    <property type="project" value="UniProtKB-ARBA"/>
</dbReference>
<comment type="subcellular location">
    <subcellularLocation>
        <location evidence="2">Nucleus</location>
    </subcellularLocation>
</comment>
<evidence type="ECO:0000256" key="11">
    <source>
        <dbReference type="ARBA" id="ARBA00049360"/>
    </source>
</evidence>
<keyword evidence="4" id="KW-0479">Metal-binding</keyword>
<keyword evidence="8" id="KW-0460">Magnesium</keyword>
<reference evidence="15" key="1">
    <citation type="journal article" date="2014" name="PLoS Negl. Trop. Dis.">
        <title>An updated insight into the Sialotranscriptome of Triatoma infestans: developmental stage and geographic variations.</title>
        <authorList>
            <person name="Schwarz A."/>
            <person name="Medrano-Mercado N."/>
            <person name="Schaub G.A."/>
            <person name="Struchiner C.J."/>
            <person name="Bargues M.D."/>
            <person name="Levy M.Z."/>
            <person name="Ribeiro J.M."/>
        </authorList>
    </citation>
    <scope>NUCLEOTIDE SEQUENCE</scope>
    <source>
        <strain evidence="15">Chile</strain>
        <tissue evidence="15">Salivary glands</tissue>
    </source>
</reference>
<proteinExistence type="evidence at transcript level"/>
<evidence type="ECO:0000313" key="15">
    <source>
        <dbReference type="EMBL" id="JAC14989.1"/>
    </source>
</evidence>
<evidence type="ECO:0000256" key="7">
    <source>
        <dbReference type="ARBA" id="ARBA00022840"/>
    </source>
</evidence>
<dbReference type="GO" id="GO:0031114">
    <property type="term" value="P:regulation of microtubule depolymerization"/>
    <property type="evidence" value="ECO:0007669"/>
    <property type="project" value="UniProtKB-ARBA"/>
</dbReference>
<dbReference type="InterPro" id="IPR003960">
    <property type="entry name" value="ATPase_AAA_CS"/>
</dbReference>
<dbReference type="CDD" id="cd19525">
    <property type="entry name" value="RecA-like_Figl-1"/>
    <property type="match status" value="1"/>
</dbReference>
<sequence>IDENEFLCHYQNAHFKEDKSNNFTIANLKRYRTFLALAFSSERHCNHTTCDVLEENLQSYIDLVDDRKGINNYAEATQELATNIKSECKLWKSNLLKDGPKIENLLKPLDGDCNNKAPSGECKALVPSQDEIEAFENAYDTVESSEVVVKRPSWNTREKPKPTFPNVKQTNIRRDTYIKKNYPSGGNFFSKSKNTTGNISHNYKETENSSPEASFTGGSGIYFHKLGKSTVPKRTFGGKKQKNGEEDSYQSESNENKSIKADFRTAGHQLRIENQKKFSNNTRFEANNYNNETTSTYHPANVFKKSLGGKRSVSTKFVPPIRTDSQEERYGSNANDGSQPMEEEIDERLKHIEPKMIELIKNEIMDSGAKVEWHDIAGLDFAKTTIQEIVVWPMLRPDIFTGLRRPPRGILLFGPPGTGKTLIGKCIASQSNATFFSISASSLTSKWIGDGEKMVRALFAVARVHQPAVVFIDEIDSLLSQRSDTEHESSRRIKTEFLVQLDGATTGEEDRILVIGATNRPQELDEAARRRLVKRLYIPLPDHKARKQLVTNLMKSERNTLTSEEIEEIAELTNGYSGADIKNLCQEASLGPIRSIGSTQMFQIKADQVRPVNIDDFKIAIKRVRSSVSPEDLNQYVIWDKQFGFSGASVS</sequence>
<name>A0A023F231_TRIIF</name>
<dbReference type="PANTHER" id="PTHR23074:SF17">
    <property type="entry name" value="FIDGETIN-LIKE PROTEIN 1"/>
    <property type="match status" value="1"/>
</dbReference>
<protein>
    <recommendedName>
        <fullName evidence="10">Fidgetin-like protein 1</fullName>
    </recommendedName>
</protein>
<keyword evidence="9" id="KW-0539">Nucleus</keyword>
<feature type="domain" description="AAA+ ATPase" evidence="14">
    <location>
        <begin position="406"/>
        <end position="542"/>
    </location>
</feature>
<dbReference type="InterPro" id="IPR041569">
    <property type="entry name" value="AAA_lid_3"/>
</dbReference>
<dbReference type="InterPro" id="IPR050304">
    <property type="entry name" value="MT-severing_AAA_ATPase"/>
</dbReference>
<evidence type="ECO:0000256" key="8">
    <source>
        <dbReference type="ARBA" id="ARBA00022842"/>
    </source>
</evidence>
<evidence type="ECO:0000256" key="13">
    <source>
        <dbReference type="SAM" id="MobiDB-lite"/>
    </source>
</evidence>
<dbReference type="GO" id="GO:0005634">
    <property type="term" value="C:nucleus"/>
    <property type="evidence" value="ECO:0007669"/>
    <property type="project" value="UniProtKB-SubCell"/>
</dbReference>
<dbReference type="Gene3D" id="1.10.8.60">
    <property type="match status" value="1"/>
</dbReference>
<dbReference type="GO" id="GO:0005694">
    <property type="term" value="C:chromosome"/>
    <property type="evidence" value="ECO:0007669"/>
    <property type="project" value="UniProtKB-ARBA"/>
</dbReference>
<accession>A0A023F231</accession>
<dbReference type="SUPFAM" id="SSF52540">
    <property type="entry name" value="P-loop containing nucleoside triphosphate hydrolases"/>
    <property type="match status" value="1"/>
</dbReference>
<evidence type="ECO:0000256" key="12">
    <source>
        <dbReference type="RuleBase" id="RU003651"/>
    </source>
</evidence>
<dbReference type="Pfam" id="PF00004">
    <property type="entry name" value="AAA"/>
    <property type="match status" value="1"/>
</dbReference>
<dbReference type="InterPro" id="IPR027417">
    <property type="entry name" value="P-loop_NTPase"/>
</dbReference>
<evidence type="ECO:0000256" key="5">
    <source>
        <dbReference type="ARBA" id="ARBA00022741"/>
    </source>
</evidence>
<dbReference type="Gene3D" id="3.40.50.300">
    <property type="entry name" value="P-loop containing nucleotide triphosphate hydrolases"/>
    <property type="match status" value="1"/>
</dbReference>
<dbReference type="Pfam" id="PF17862">
    <property type="entry name" value="AAA_lid_3"/>
    <property type="match status" value="1"/>
</dbReference>
<keyword evidence="5 12" id="KW-0547">Nucleotide-binding</keyword>
<organism evidence="15">
    <name type="scientific">Triatoma infestans</name>
    <name type="common">Assassin bug</name>
    <dbReference type="NCBI Taxonomy" id="30076"/>
    <lineage>
        <taxon>Eukaryota</taxon>
        <taxon>Metazoa</taxon>
        <taxon>Ecdysozoa</taxon>
        <taxon>Arthropoda</taxon>
        <taxon>Hexapoda</taxon>
        <taxon>Insecta</taxon>
        <taxon>Pterygota</taxon>
        <taxon>Neoptera</taxon>
        <taxon>Paraneoptera</taxon>
        <taxon>Hemiptera</taxon>
        <taxon>Heteroptera</taxon>
        <taxon>Panheteroptera</taxon>
        <taxon>Cimicomorpha</taxon>
        <taxon>Reduviidae</taxon>
        <taxon>Triatominae</taxon>
        <taxon>Triatoma</taxon>
    </lineage>
</organism>
<dbReference type="GO" id="GO:0005524">
    <property type="term" value="F:ATP binding"/>
    <property type="evidence" value="ECO:0007669"/>
    <property type="project" value="UniProtKB-KW"/>
</dbReference>
<dbReference type="GO" id="GO:0051013">
    <property type="term" value="P:microtubule severing"/>
    <property type="evidence" value="ECO:0007669"/>
    <property type="project" value="UniProtKB-ARBA"/>
</dbReference>
<dbReference type="GO" id="GO:0046872">
    <property type="term" value="F:metal ion binding"/>
    <property type="evidence" value="ECO:0007669"/>
    <property type="project" value="UniProtKB-KW"/>
</dbReference>
<evidence type="ECO:0000256" key="6">
    <source>
        <dbReference type="ARBA" id="ARBA00022801"/>
    </source>
</evidence>
<evidence type="ECO:0000256" key="10">
    <source>
        <dbReference type="ARBA" id="ARBA00035694"/>
    </source>
</evidence>
<dbReference type="FunFam" id="3.40.50.300:FF:000093">
    <property type="entry name" value="Fidgetin-like 1"/>
    <property type="match status" value="1"/>
</dbReference>
<dbReference type="Pfam" id="PF09336">
    <property type="entry name" value="Vps4_C"/>
    <property type="match status" value="1"/>
</dbReference>
<dbReference type="AlphaFoldDB" id="A0A023F231"/>
<evidence type="ECO:0000256" key="9">
    <source>
        <dbReference type="ARBA" id="ARBA00023242"/>
    </source>
</evidence>
<dbReference type="GO" id="GO:0005813">
    <property type="term" value="C:centrosome"/>
    <property type="evidence" value="ECO:0007669"/>
    <property type="project" value="UniProtKB-ARBA"/>
</dbReference>
<evidence type="ECO:0000256" key="1">
    <source>
        <dbReference type="ARBA" id="ARBA00001946"/>
    </source>
</evidence>
<evidence type="ECO:0000256" key="2">
    <source>
        <dbReference type="ARBA" id="ARBA00004123"/>
    </source>
</evidence>
<dbReference type="InterPro" id="IPR047858">
    <property type="entry name" value="FIGNL1_ATPase"/>
</dbReference>
<dbReference type="EMBL" id="GBBI01003723">
    <property type="protein sequence ID" value="JAC14989.1"/>
    <property type="molecule type" value="mRNA"/>
</dbReference>
<evidence type="ECO:0000259" key="14">
    <source>
        <dbReference type="SMART" id="SM00382"/>
    </source>
</evidence>
<comment type="similarity">
    <text evidence="3 12">Belongs to the AAA ATPase family.</text>
</comment>
<dbReference type="SMART" id="SM00382">
    <property type="entry name" value="AAA"/>
    <property type="match status" value="1"/>
</dbReference>
<comment type="catalytic activity">
    <reaction evidence="11">
        <text>ATP + H2O = ADP + phosphate + H(+)</text>
        <dbReference type="Rhea" id="RHEA:13065"/>
        <dbReference type="ChEBI" id="CHEBI:15377"/>
        <dbReference type="ChEBI" id="CHEBI:15378"/>
        <dbReference type="ChEBI" id="CHEBI:30616"/>
        <dbReference type="ChEBI" id="CHEBI:43474"/>
        <dbReference type="ChEBI" id="CHEBI:456216"/>
    </reaction>
</comment>
<dbReference type="InterPro" id="IPR003959">
    <property type="entry name" value="ATPase_AAA_core"/>
</dbReference>
<feature type="region of interest" description="Disordered" evidence="13">
    <location>
        <begin position="232"/>
        <end position="258"/>
    </location>
</feature>
<evidence type="ECO:0000256" key="3">
    <source>
        <dbReference type="ARBA" id="ARBA00006914"/>
    </source>
</evidence>
<dbReference type="InterPro" id="IPR003593">
    <property type="entry name" value="AAA+_ATPase"/>
</dbReference>
<dbReference type="InterPro" id="IPR015415">
    <property type="entry name" value="Spast_Vps4_C"/>
</dbReference>
<dbReference type="PANTHER" id="PTHR23074">
    <property type="entry name" value="AAA DOMAIN-CONTAINING"/>
    <property type="match status" value="1"/>
</dbReference>
<keyword evidence="6" id="KW-0378">Hydrolase</keyword>